<accession>A0A811U367</accession>
<dbReference type="EMBL" id="CAJHJT010000001">
    <property type="protein sequence ID" value="CAD6992686.1"/>
    <property type="molecule type" value="Genomic_DNA"/>
</dbReference>
<dbReference type="AlphaFoldDB" id="A0A811U367"/>
<dbReference type="PANTHER" id="PTHR31183">
    <property type="entry name" value="TRICHOPLEIN KERATIN FILAMENT-BINDING PROTEIN FAMILY MEMBER"/>
    <property type="match status" value="1"/>
</dbReference>
<evidence type="ECO:0000256" key="3">
    <source>
        <dbReference type="ARBA" id="ARBA00023273"/>
    </source>
</evidence>
<feature type="coiled-coil region" evidence="4">
    <location>
        <begin position="339"/>
        <end position="415"/>
    </location>
</feature>
<dbReference type="GO" id="GO:0005929">
    <property type="term" value="C:cilium"/>
    <property type="evidence" value="ECO:0007669"/>
    <property type="project" value="UniProtKB-SubCell"/>
</dbReference>
<keyword evidence="6" id="KW-1185">Reference proteome</keyword>
<organism evidence="5 6">
    <name type="scientific">Ceratitis capitata</name>
    <name type="common">Mediterranean fruit fly</name>
    <name type="synonym">Tephritis capitata</name>
    <dbReference type="NCBI Taxonomy" id="7213"/>
    <lineage>
        <taxon>Eukaryota</taxon>
        <taxon>Metazoa</taxon>
        <taxon>Ecdysozoa</taxon>
        <taxon>Arthropoda</taxon>
        <taxon>Hexapoda</taxon>
        <taxon>Insecta</taxon>
        <taxon>Pterygota</taxon>
        <taxon>Neoptera</taxon>
        <taxon>Endopterygota</taxon>
        <taxon>Diptera</taxon>
        <taxon>Brachycera</taxon>
        <taxon>Muscomorpha</taxon>
        <taxon>Tephritoidea</taxon>
        <taxon>Tephritidae</taxon>
        <taxon>Ceratitis</taxon>
        <taxon>Ceratitis</taxon>
    </lineage>
</organism>
<protein>
    <submittedName>
        <fullName evidence="5">(Mediterranean fruit fly) hypothetical protein</fullName>
    </submittedName>
</protein>
<sequence length="521" mass="62761">MLTSHEIFVGQFMKNSERRSVYKQIQDLVKNAQTVARKELEQRRQRLQAKLVLENKLYQEEFAENVKSRIDEDIRKRKDNLIEIKNERDRRDKKFLQKMNIKRELEDCYEIREALTRRDMLQVKEAQLEQITENQRVLIRQRQTDEYWRKVYDTRARHYEKQLENEQRLLRNIQTHKGRGLDEQIALHQHERELELERKRQEAEELAKHLQEISLEKCRLRVPPKMQIYRKELLDMIAEKKAKREGEERDRIEEHRKLMREIASEQQDHSAALLQRKRAVYKATMEYIDYARRLHNLVEDAEAARNARIDDLRHVDICTKSNLALEVKQKAELAKLYYAELRRQMCEEYERRLREAQEMREQEVIENQFVHPAKSKAELLAEQRKVREELDHQLAENARLQAEEEEKYNKQLELVADDRNFCKRVAEQYIADQKDHLPTHPNWLIYQCPNKHFAVKCVSPERQGLSKSEVKLEREDACLEPCGCFARSPNECWNYSYLSPLKHGPNADQKLRNTTLCLPRE</sequence>
<evidence type="ECO:0000313" key="6">
    <source>
        <dbReference type="Proteomes" id="UP000606786"/>
    </source>
</evidence>
<evidence type="ECO:0000256" key="2">
    <source>
        <dbReference type="ARBA" id="ARBA00023069"/>
    </source>
</evidence>
<name>A0A811U367_CERCA</name>
<dbReference type="Proteomes" id="UP000606786">
    <property type="component" value="Unassembled WGS sequence"/>
</dbReference>
<dbReference type="OrthoDB" id="75950at2759"/>
<proteinExistence type="predicted"/>
<keyword evidence="2" id="KW-0969">Cilium</keyword>
<gene>
    <name evidence="5" type="ORF">CCAP1982_LOCUS1531</name>
</gene>
<comment type="subcellular location">
    <subcellularLocation>
        <location evidence="1">Cell projection</location>
        <location evidence="1">Cilium</location>
    </subcellularLocation>
</comment>
<reference evidence="5" key="1">
    <citation type="submission" date="2020-11" db="EMBL/GenBank/DDBJ databases">
        <authorList>
            <person name="Whitehead M."/>
        </authorList>
    </citation>
    <scope>NUCLEOTIDE SEQUENCE</scope>
    <source>
        <strain evidence="5">EGII</strain>
    </source>
</reference>
<keyword evidence="3" id="KW-0966">Cell projection</keyword>
<dbReference type="InterPro" id="IPR043596">
    <property type="entry name" value="CFAP53/TCHP"/>
</dbReference>
<comment type="caution">
    <text evidence="5">The sequence shown here is derived from an EMBL/GenBank/DDBJ whole genome shotgun (WGS) entry which is preliminary data.</text>
</comment>
<dbReference type="PANTHER" id="PTHR31183:SF1">
    <property type="entry name" value="CILIA- AND FLAGELLA-ASSOCIATED PROTEIN 53"/>
    <property type="match status" value="1"/>
</dbReference>
<keyword evidence="4" id="KW-0175">Coiled coil</keyword>
<feature type="coiled-coil region" evidence="4">
    <location>
        <begin position="30"/>
        <end position="57"/>
    </location>
</feature>
<evidence type="ECO:0000313" key="5">
    <source>
        <dbReference type="EMBL" id="CAD6992686.1"/>
    </source>
</evidence>
<feature type="coiled-coil region" evidence="4">
    <location>
        <begin position="121"/>
        <end position="250"/>
    </location>
</feature>
<evidence type="ECO:0000256" key="4">
    <source>
        <dbReference type="SAM" id="Coils"/>
    </source>
</evidence>
<evidence type="ECO:0000256" key="1">
    <source>
        <dbReference type="ARBA" id="ARBA00004138"/>
    </source>
</evidence>